<dbReference type="PANTHER" id="PTHR43690:SF34">
    <property type="entry name" value="ZINC PROTEASE PQQL-LIKE"/>
    <property type="match status" value="1"/>
</dbReference>
<feature type="signal peptide" evidence="9">
    <location>
        <begin position="1"/>
        <end position="22"/>
    </location>
</feature>
<dbReference type="Pfam" id="PF00675">
    <property type="entry name" value="Peptidase_M16"/>
    <property type="match status" value="1"/>
</dbReference>
<dbReference type="SUPFAM" id="SSF63411">
    <property type="entry name" value="LuxS/MPP-like metallohydrolase"/>
    <property type="match status" value="4"/>
</dbReference>
<accession>A0A1G6SCS2</accession>
<dbReference type="RefSeq" id="WP_092440816.1">
    <property type="nucleotide sequence ID" value="NZ_FMYP01000092.1"/>
</dbReference>
<dbReference type="OrthoDB" id="9811314at2"/>
<dbReference type="Proteomes" id="UP000199452">
    <property type="component" value="Unassembled WGS sequence"/>
</dbReference>
<comment type="similarity">
    <text evidence="2 8">Belongs to the peptidase M16 family.</text>
</comment>
<keyword evidence="13" id="KW-1185">Reference proteome</keyword>
<evidence type="ECO:0000259" key="10">
    <source>
        <dbReference type="Pfam" id="PF00675"/>
    </source>
</evidence>
<evidence type="ECO:0000256" key="7">
    <source>
        <dbReference type="ARBA" id="ARBA00023049"/>
    </source>
</evidence>
<feature type="domain" description="Peptidase M16 N-terminal" evidence="10">
    <location>
        <begin position="65"/>
        <end position="178"/>
    </location>
</feature>
<evidence type="ECO:0000256" key="2">
    <source>
        <dbReference type="ARBA" id="ARBA00007261"/>
    </source>
</evidence>
<comment type="cofactor">
    <cofactor evidence="1">
        <name>Zn(2+)</name>
        <dbReference type="ChEBI" id="CHEBI:29105"/>
    </cofactor>
</comment>
<gene>
    <name evidence="12" type="ORF">SAMN05216323_10925</name>
</gene>
<evidence type="ECO:0000256" key="5">
    <source>
        <dbReference type="ARBA" id="ARBA00022801"/>
    </source>
</evidence>
<dbReference type="Gene3D" id="3.30.830.10">
    <property type="entry name" value="Metalloenzyme, LuxS/M16 peptidase-like"/>
    <property type="match status" value="4"/>
</dbReference>
<dbReference type="GO" id="GO:0006508">
    <property type="term" value="P:proteolysis"/>
    <property type="evidence" value="ECO:0007669"/>
    <property type="project" value="UniProtKB-KW"/>
</dbReference>
<dbReference type="GO" id="GO:0004222">
    <property type="term" value="F:metalloendopeptidase activity"/>
    <property type="evidence" value="ECO:0007669"/>
    <property type="project" value="InterPro"/>
</dbReference>
<dbReference type="AlphaFoldDB" id="A0A1G6SCS2"/>
<evidence type="ECO:0000313" key="12">
    <source>
        <dbReference type="EMBL" id="SDD14698.1"/>
    </source>
</evidence>
<dbReference type="GO" id="GO:0046872">
    <property type="term" value="F:metal ion binding"/>
    <property type="evidence" value="ECO:0007669"/>
    <property type="project" value="UniProtKB-KW"/>
</dbReference>
<protein>
    <submittedName>
        <fullName evidence="12">Zinc protease</fullName>
    </submittedName>
</protein>
<proteinExistence type="inferred from homology"/>
<dbReference type="STRING" id="1640674.SAMN05216323_10925"/>
<evidence type="ECO:0000256" key="8">
    <source>
        <dbReference type="RuleBase" id="RU004447"/>
    </source>
</evidence>
<feature type="domain" description="Peptidase M16 C-terminal" evidence="11">
    <location>
        <begin position="699"/>
        <end position="868"/>
    </location>
</feature>
<dbReference type="InterPro" id="IPR050626">
    <property type="entry name" value="Peptidase_M16"/>
</dbReference>
<dbReference type="EMBL" id="FMYP01000092">
    <property type="protein sequence ID" value="SDD14698.1"/>
    <property type="molecule type" value="Genomic_DNA"/>
</dbReference>
<keyword evidence="4" id="KW-0479">Metal-binding</keyword>
<evidence type="ECO:0000313" key="13">
    <source>
        <dbReference type="Proteomes" id="UP000199452"/>
    </source>
</evidence>
<evidence type="ECO:0000256" key="1">
    <source>
        <dbReference type="ARBA" id="ARBA00001947"/>
    </source>
</evidence>
<dbReference type="InterPro" id="IPR007863">
    <property type="entry name" value="Peptidase_M16_C"/>
</dbReference>
<dbReference type="InterPro" id="IPR011765">
    <property type="entry name" value="Pept_M16_N"/>
</dbReference>
<organism evidence="12 13">
    <name type="scientific">Williamwhitmania taraxaci</name>
    <dbReference type="NCBI Taxonomy" id="1640674"/>
    <lineage>
        <taxon>Bacteria</taxon>
        <taxon>Pseudomonadati</taxon>
        <taxon>Bacteroidota</taxon>
        <taxon>Bacteroidia</taxon>
        <taxon>Bacteroidales</taxon>
        <taxon>Williamwhitmaniaceae</taxon>
        <taxon>Williamwhitmania</taxon>
    </lineage>
</organism>
<feature type="chain" id="PRO_5011695149" evidence="9">
    <location>
        <begin position="23"/>
        <end position="936"/>
    </location>
</feature>
<keyword evidence="7" id="KW-0482">Metalloprotease</keyword>
<dbReference type="Pfam" id="PF05193">
    <property type="entry name" value="Peptidase_M16_C"/>
    <property type="match status" value="2"/>
</dbReference>
<reference evidence="12 13" key="1">
    <citation type="submission" date="2016-09" db="EMBL/GenBank/DDBJ databases">
        <authorList>
            <person name="Capua I."/>
            <person name="De Benedictis P."/>
            <person name="Joannis T."/>
            <person name="Lombin L.H."/>
            <person name="Cattoli G."/>
        </authorList>
    </citation>
    <scope>NUCLEOTIDE SEQUENCE [LARGE SCALE GENOMIC DNA]</scope>
    <source>
        <strain evidence="12 13">A7P-90m</strain>
    </source>
</reference>
<dbReference type="InterPro" id="IPR011249">
    <property type="entry name" value="Metalloenz_LuxS/M16"/>
</dbReference>
<evidence type="ECO:0000256" key="6">
    <source>
        <dbReference type="ARBA" id="ARBA00022833"/>
    </source>
</evidence>
<sequence>MKLSKGMISLSAAMLLSIGVIAQGIDFNTPVPTDKNYRVGILENGMHYYIRKNVTEKERADFYIAQNVGAILEEDPQNGLAHFLEHMAFNGTQNFPDKKIIEYFESIGVKFGRNINAFTSLDETVYNLGDVPTNRASIVDSALLVLHDWSGFITLKGEEIDAERGVIREEWRTGRGADRRMYKELLPTIYKGSQYGKRDVIGDIDVINNFDHQVIKDFYHKWYRPDLQAIVIVGDIDVDKIEAKIKTLFADIPKRVNPAPRPFYEVSDNVAPIVGFAVDAEARNTRVNISYMRPATPIAEKNVGYYRNGLIKNLVSTMMGARLNELTQKPNPPFVYAGSNIGSLVRTKDQYMSIAIAKNGQSLDGLGALVRENERMKKFGFTASELGRAKSDFLSRLESQFKEKDKEKNQKYVWECVNQFLEGEPMPGIEFDYMFASGMLPTITIDELNAFAKTLVTDNNMVISITGPKKDDVKMPTEQEVLASIAAVKAEPIEAYVDQVSNKPLVEKVPTPGAVVKTVEDKIFGTTEFTLSNGVKVVVKKTDFKADEIVMEAFSKGGLSLVPTADLPSATLACDLVNAAGVGEFGSVELEKMLAGKVVQVSPTIGNTSEGFSGSAAPKDFETMLQLVYLYATQPKIDEASYASFMDRMKAYFANVSADPRSAFRDSISATTYGHNPRVMPMNVDFLNKVDYAKAMKIYKDRFADASDFVFVFTGNINMDESKKLIETYLGGLPSIQRKEVAKDNGVYPVKGKVTNYFTKTLNTPKTSAYITYTGKADYTLENILAMDAIESILSNRYLETIREKEGGSYGVGVRGSVSDFPKPSFSILMSFDTDPAKKDKLIGIIHEEVKSLMTNGPTEVTLAKAKEHFIKSFETSVRENEYWTNVIRTKYENNLDEYTNYLKVVNGLSVAKVKEVANKMFGQKNFVEVVMSPAE</sequence>
<feature type="domain" description="Peptidase M16 C-terminal" evidence="11">
    <location>
        <begin position="210"/>
        <end position="391"/>
    </location>
</feature>
<dbReference type="PANTHER" id="PTHR43690">
    <property type="entry name" value="NARDILYSIN"/>
    <property type="match status" value="1"/>
</dbReference>
<dbReference type="PROSITE" id="PS00143">
    <property type="entry name" value="INSULINASE"/>
    <property type="match status" value="1"/>
</dbReference>
<keyword evidence="3 12" id="KW-0645">Protease</keyword>
<keyword evidence="6" id="KW-0862">Zinc</keyword>
<evidence type="ECO:0000259" key="11">
    <source>
        <dbReference type="Pfam" id="PF05193"/>
    </source>
</evidence>
<keyword evidence="5" id="KW-0378">Hydrolase</keyword>
<dbReference type="InterPro" id="IPR001431">
    <property type="entry name" value="Pept_M16_Zn_BS"/>
</dbReference>
<keyword evidence="9" id="KW-0732">Signal</keyword>
<evidence type="ECO:0000256" key="3">
    <source>
        <dbReference type="ARBA" id="ARBA00022670"/>
    </source>
</evidence>
<evidence type="ECO:0000256" key="4">
    <source>
        <dbReference type="ARBA" id="ARBA00022723"/>
    </source>
</evidence>
<evidence type="ECO:0000256" key="9">
    <source>
        <dbReference type="SAM" id="SignalP"/>
    </source>
</evidence>
<name>A0A1G6SCS2_9BACT</name>